<dbReference type="InterPro" id="IPR020103">
    <property type="entry name" value="PsdUridine_synth_cat_dom_sf"/>
</dbReference>
<keyword evidence="8" id="KW-1185">Reference proteome</keyword>
<sequence length="247" mass="28437">MRYFIQFSYFGKAYHGWQRQPNAITVQQVLEEALSMLLRAKVDIVGAGRTDAGVHAKEMFGHFDFSEIENTTDLVNRVNSYLPADIAITDIFRVDDTSHARFDAIERTYEYWITQEKNPFYIESSHFIWSTLDVDAMNRAAEILIEYKDFECFSKSHTDVKTFICKLKKAVWEKKGDKLVFTITADRFLRNMVRAIVGTLLEVGLKKIEPEGVRAIIESKDRSRAGASVPAKGLYLTKVLYPENRTK</sequence>
<protein>
    <recommendedName>
        <fullName evidence="4">tRNA pseudouridine synthase A</fullName>
        <ecNumber evidence="4">5.4.99.12</ecNumber>
    </recommendedName>
    <alternativeName>
        <fullName evidence="4">tRNA pseudouridine(38-40) synthase</fullName>
    </alternativeName>
    <alternativeName>
        <fullName evidence="4">tRNA pseudouridylate synthase I</fullName>
    </alternativeName>
    <alternativeName>
        <fullName evidence="4">tRNA-uridine isomerase I</fullName>
    </alternativeName>
</protein>
<keyword evidence="3 4" id="KW-0413">Isomerase</keyword>
<dbReference type="RefSeq" id="WP_377765531.1">
    <property type="nucleotide sequence ID" value="NZ_JBHULB010000006.1"/>
</dbReference>
<dbReference type="Gene3D" id="3.30.70.660">
    <property type="entry name" value="Pseudouridine synthase I, catalytic domain, C-terminal subdomain"/>
    <property type="match status" value="1"/>
</dbReference>
<evidence type="ECO:0000313" key="7">
    <source>
        <dbReference type="EMBL" id="MFD2585951.1"/>
    </source>
</evidence>
<dbReference type="GO" id="GO:0160147">
    <property type="term" value="F:tRNA pseudouridine(38-40) synthase activity"/>
    <property type="evidence" value="ECO:0007669"/>
    <property type="project" value="UniProtKB-EC"/>
</dbReference>
<reference evidence="8" key="1">
    <citation type="journal article" date="2019" name="Int. J. Syst. Evol. Microbiol.">
        <title>The Global Catalogue of Microorganisms (GCM) 10K type strain sequencing project: providing services to taxonomists for standard genome sequencing and annotation.</title>
        <authorList>
            <consortium name="The Broad Institute Genomics Platform"/>
            <consortium name="The Broad Institute Genome Sequencing Center for Infectious Disease"/>
            <person name="Wu L."/>
            <person name="Ma J."/>
        </authorList>
    </citation>
    <scope>NUCLEOTIDE SEQUENCE [LARGE SCALE GENOMIC DNA]</scope>
    <source>
        <strain evidence="8">KCTC 52368</strain>
    </source>
</reference>
<gene>
    <name evidence="4 7" type="primary">truA</name>
    <name evidence="7" type="ORF">ACFSQJ_03355</name>
</gene>
<evidence type="ECO:0000313" key="8">
    <source>
        <dbReference type="Proteomes" id="UP001597526"/>
    </source>
</evidence>
<comment type="similarity">
    <text evidence="1 4 5">Belongs to the tRNA pseudouridine synthase TruA family.</text>
</comment>
<organism evidence="7 8">
    <name type="scientific">Croceitalea marina</name>
    <dbReference type="NCBI Taxonomy" id="1775166"/>
    <lineage>
        <taxon>Bacteria</taxon>
        <taxon>Pseudomonadati</taxon>
        <taxon>Bacteroidota</taxon>
        <taxon>Flavobacteriia</taxon>
        <taxon>Flavobacteriales</taxon>
        <taxon>Flavobacteriaceae</taxon>
        <taxon>Croceitalea</taxon>
    </lineage>
</organism>
<feature type="active site" description="Nucleophile" evidence="4">
    <location>
        <position position="51"/>
    </location>
</feature>
<evidence type="ECO:0000256" key="5">
    <source>
        <dbReference type="RuleBase" id="RU003792"/>
    </source>
</evidence>
<evidence type="ECO:0000256" key="2">
    <source>
        <dbReference type="ARBA" id="ARBA00022694"/>
    </source>
</evidence>
<comment type="caution">
    <text evidence="7">The sequence shown here is derived from an EMBL/GenBank/DDBJ whole genome shotgun (WGS) entry which is preliminary data.</text>
</comment>
<dbReference type="Proteomes" id="UP001597526">
    <property type="component" value="Unassembled WGS sequence"/>
</dbReference>
<comment type="catalytic activity">
    <reaction evidence="4 5">
        <text>uridine(38/39/40) in tRNA = pseudouridine(38/39/40) in tRNA</text>
        <dbReference type="Rhea" id="RHEA:22376"/>
        <dbReference type="Rhea" id="RHEA-COMP:10085"/>
        <dbReference type="Rhea" id="RHEA-COMP:10087"/>
        <dbReference type="ChEBI" id="CHEBI:65314"/>
        <dbReference type="ChEBI" id="CHEBI:65315"/>
        <dbReference type="EC" id="5.4.99.12"/>
    </reaction>
</comment>
<comment type="subunit">
    <text evidence="4">Homodimer.</text>
</comment>
<dbReference type="EMBL" id="JBHULB010000006">
    <property type="protein sequence ID" value="MFD2585951.1"/>
    <property type="molecule type" value="Genomic_DNA"/>
</dbReference>
<proteinExistence type="inferred from homology"/>
<evidence type="ECO:0000256" key="3">
    <source>
        <dbReference type="ARBA" id="ARBA00023235"/>
    </source>
</evidence>
<dbReference type="NCBIfam" id="TIGR00071">
    <property type="entry name" value="hisT_truA"/>
    <property type="match status" value="1"/>
</dbReference>
<dbReference type="Gene3D" id="3.30.70.580">
    <property type="entry name" value="Pseudouridine synthase I, catalytic domain, N-terminal subdomain"/>
    <property type="match status" value="1"/>
</dbReference>
<dbReference type="PIRSF" id="PIRSF001430">
    <property type="entry name" value="tRNA_psdUrid_synth"/>
    <property type="match status" value="1"/>
</dbReference>
<dbReference type="CDD" id="cd02570">
    <property type="entry name" value="PseudoU_synth_EcTruA"/>
    <property type="match status" value="1"/>
</dbReference>
<accession>A0ABW5MT34</accession>
<dbReference type="InterPro" id="IPR020094">
    <property type="entry name" value="TruA/RsuA/RluB/E/F_N"/>
</dbReference>
<dbReference type="PANTHER" id="PTHR11142:SF0">
    <property type="entry name" value="TRNA PSEUDOURIDINE SYNTHASE-LIKE 1"/>
    <property type="match status" value="1"/>
</dbReference>
<feature type="domain" description="Pseudouridine synthase I TruA alpha/beta" evidence="6">
    <location>
        <begin position="8"/>
        <end position="103"/>
    </location>
</feature>
<dbReference type="PANTHER" id="PTHR11142">
    <property type="entry name" value="PSEUDOURIDYLATE SYNTHASE"/>
    <property type="match status" value="1"/>
</dbReference>
<dbReference type="InterPro" id="IPR001406">
    <property type="entry name" value="PsdUridine_synth_TruA"/>
</dbReference>
<dbReference type="HAMAP" id="MF_00171">
    <property type="entry name" value="TruA"/>
    <property type="match status" value="1"/>
</dbReference>
<dbReference type="SUPFAM" id="SSF55120">
    <property type="entry name" value="Pseudouridine synthase"/>
    <property type="match status" value="1"/>
</dbReference>
<comment type="caution">
    <text evidence="4">Lacks conserved residue(s) required for the propagation of feature annotation.</text>
</comment>
<name>A0ABW5MT34_9FLAO</name>
<dbReference type="EC" id="5.4.99.12" evidence="4"/>
<keyword evidence="2 4" id="KW-0819">tRNA processing</keyword>
<feature type="binding site" evidence="4">
    <location>
        <position position="109"/>
    </location>
    <ligand>
        <name>substrate</name>
    </ligand>
</feature>
<feature type="domain" description="Pseudouridine synthase I TruA alpha/beta" evidence="6">
    <location>
        <begin position="148"/>
        <end position="242"/>
    </location>
</feature>
<evidence type="ECO:0000256" key="4">
    <source>
        <dbReference type="HAMAP-Rule" id="MF_00171"/>
    </source>
</evidence>
<evidence type="ECO:0000259" key="6">
    <source>
        <dbReference type="Pfam" id="PF01416"/>
    </source>
</evidence>
<evidence type="ECO:0000256" key="1">
    <source>
        <dbReference type="ARBA" id="ARBA00009375"/>
    </source>
</evidence>
<comment type="function">
    <text evidence="4">Formation of pseudouridine at positions 38, 39 and 40 in the anticodon stem and loop of transfer RNAs.</text>
</comment>
<dbReference type="InterPro" id="IPR020097">
    <property type="entry name" value="PsdUridine_synth_TruA_a/b_dom"/>
</dbReference>
<dbReference type="InterPro" id="IPR020095">
    <property type="entry name" value="PsdUridine_synth_TruA_C"/>
</dbReference>
<dbReference type="Pfam" id="PF01416">
    <property type="entry name" value="PseudoU_synth_1"/>
    <property type="match status" value="2"/>
</dbReference>